<dbReference type="InterPro" id="IPR002347">
    <property type="entry name" value="SDR_fam"/>
</dbReference>
<dbReference type="PROSITE" id="PS00061">
    <property type="entry name" value="ADH_SHORT"/>
    <property type="match status" value="1"/>
</dbReference>
<sequence>MIVTGAGQGIGRAEALAFARLGSRVVVNDVAVEHADAVVSEIAKLGGRAVASYDSVATAEGGAAIVDLALSRYGTVDVVVNNAGFLRPALFEDLTVANIEEIIDVHLKAAFFVTQPAWRVMKSNGYGRVVMTGSSAGMFGQGANSNYCAAKGGVFGLTRALAVEGADHGIGVNLVLPFASTTISASNPIPGISVQRERYGGSYDGRLAERRTVDSVAPLVAYLGSPECSLSGEVFSACAGRYARVFVGIGRGWTAPDVDLVSPSTISEHLSEIRVAEPYIEPENIFAEVAEVARAL</sequence>
<dbReference type="SUPFAM" id="SSF51735">
    <property type="entry name" value="NAD(P)-binding Rossmann-fold domains"/>
    <property type="match status" value="1"/>
</dbReference>
<evidence type="ECO:0000313" key="5">
    <source>
        <dbReference type="Proteomes" id="UP000183407"/>
    </source>
</evidence>
<dbReference type="Pfam" id="PF00106">
    <property type="entry name" value="adh_short"/>
    <property type="match status" value="1"/>
</dbReference>
<dbReference type="InterPro" id="IPR036291">
    <property type="entry name" value="NAD(P)-bd_dom_sf"/>
</dbReference>
<evidence type="ECO:0000256" key="2">
    <source>
        <dbReference type="ARBA" id="ARBA00023002"/>
    </source>
</evidence>
<accession>A0A1H4JKB9</accession>
<reference evidence="5" key="1">
    <citation type="submission" date="2016-10" db="EMBL/GenBank/DDBJ databases">
        <authorList>
            <person name="Varghese N."/>
        </authorList>
    </citation>
    <scope>NUCLEOTIDE SEQUENCE [LARGE SCALE GENOMIC DNA]</scope>
    <source>
        <strain evidence="5">DSM 44719</strain>
    </source>
</reference>
<organism evidence="4 5">
    <name type="scientific">Rhodococcus jostii</name>
    <dbReference type="NCBI Taxonomy" id="132919"/>
    <lineage>
        <taxon>Bacteria</taxon>
        <taxon>Bacillati</taxon>
        <taxon>Actinomycetota</taxon>
        <taxon>Actinomycetes</taxon>
        <taxon>Mycobacteriales</taxon>
        <taxon>Nocardiaceae</taxon>
        <taxon>Rhodococcus</taxon>
    </lineage>
</organism>
<evidence type="ECO:0000256" key="1">
    <source>
        <dbReference type="ARBA" id="ARBA00006484"/>
    </source>
</evidence>
<protein>
    <submittedName>
        <fullName evidence="4">NAD(P)-dependent dehydrogenase, short-chain alcohol dehydrogenase family</fullName>
    </submittedName>
</protein>
<dbReference type="PANTHER" id="PTHR45024">
    <property type="entry name" value="DEHYDROGENASES, SHORT CHAIN"/>
    <property type="match status" value="1"/>
</dbReference>
<comment type="similarity">
    <text evidence="1 3">Belongs to the short-chain dehydrogenases/reductases (SDR) family.</text>
</comment>
<dbReference type="GO" id="GO:0016491">
    <property type="term" value="F:oxidoreductase activity"/>
    <property type="evidence" value="ECO:0007669"/>
    <property type="project" value="UniProtKB-KW"/>
</dbReference>
<evidence type="ECO:0000256" key="3">
    <source>
        <dbReference type="RuleBase" id="RU000363"/>
    </source>
</evidence>
<name>A0A1H4JKB9_RHOJO</name>
<dbReference type="Proteomes" id="UP000183407">
    <property type="component" value="Unassembled WGS sequence"/>
</dbReference>
<dbReference type="PRINTS" id="PR00080">
    <property type="entry name" value="SDRFAMILY"/>
</dbReference>
<dbReference type="InterPro" id="IPR051687">
    <property type="entry name" value="Peroxisomal_Beta-Oxidation"/>
</dbReference>
<dbReference type="EMBL" id="FNTL01000003">
    <property type="protein sequence ID" value="SEB46405.1"/>
    <property type="molecule type" value="Genomic_DNA"/>
</dbReference>
<dbReference type="InterPro" id="IPR020904">
    <property type="entry name" value="Sc_DH/Rdtase_CS"/>
</dbReference>
<dbReference type="PRINTS" id="PR00081">
    <property type="entry name" value="GDHRDH"/>
</dbReference>
<dbReference type="PANTHER" id="PTHR45024:SF2">
    <property type="entry name" value="SCP2 DOMAIN-CONTAINING PROTEIN"/>
    <property type="match status" value="1"/>
</dbReference>
<dbReference type="AlphaFoldDB" id="A0A1H4JKB9"/>
<keyword evidence="2" id="KW-0560">Oxidoreductase</keyword>
<evidence type="ECO:0000313" key="4">
    <source>
        <dbReference type="EMBL" id="SEB46405.1"/>
    </source>
</evidence>
<proteinExistence type="inferred from homology"/>
<gene>
    <name evidence="4" type="ORF">SAMN04490220_0942</name>
</gene>
<dbReference type="Gene3D" id="3.40.50.720">
    <property type="entry name" value="NAD(P)-binding Rossmann-like Domain"/>
    <property type="match status" value="2"/>
</dbReference>